<dbReference type="Pfam" id="PF08590">
    <property type="entry name" value="DUF1771"/>
    <property type="match status" value="1"/>
</dbReference>
<sequence>MSSYVFSPKDRDAGSTLSNTVTTLNPNAAEFVPSTIRSTFGSRAVADVSKSDFRGSSGKKILDTPELSKSNNSDDETYQFWCRQLPDDIIPDFSDNDMEKVEQQHVKSSHSRLSLNAIPFFGRASSNLSREHHGLLSQAGKNLETGHNNLFYDENSSSNRWERNHADNLCFTNGKFGLHYDDDSLEYLSSQFPGFSAESLTELYFANGCDFDLTIEILTQLEMQVDASSCQNLNLTPNTPNFGTGDFPVLPGTEDPNCLFEGNVGAHGTVDSHNSSTMSSESGDFVSAVGRLASQDAGRMKFEKESSKYSNGFSSVVAGKQCNYNTMSSFGNKFHKPGNVQSTPVWLETGDAMANIYSETRGKACEFAHIRNTCFEQATQAYMFGNKALAKELSMEGHLYNLQMKAAHEKAREAICHQRNTVSCRQAWDRLIDLYGLHVSEAIHVLKAELASMMVATRSAGEERAQAMICVGTGHHTKDSRTARLPIAVEQFLLDEGIHYTQPLPGMLRVALY</sequence>
<dbReference type="SMART" id="SM01162">
    <property type="entry name" value="DUF1771"/>
    <property type="match status" value="1"/>
</dbReference>
<dbReference type="SMART" id="SM00463">
    <property type="entry name" value="SMR"/>
    <property type="match status" value="1"/>
</dbReference>
<dbReference type="InterPro" id="IPR002625">
    <property type="entry name" value="Smr_dom"/>
</dbReference>
<dbReference type="InterPro" id="IPR041806">
    <property type="entry name" value="CID5/6/7_CUE"/>
</dbReference>
<dbReference type="AlphaFoldDB" id="A0A8J5TDA7"/>
<dbReference type="EMBL" id="JAAALK010000283">
    <property type="protein sequence ID" value="KAG8072636.1"/>
    <property type="molecule type" value="Genomic_DNA"/>
</dbReference>
<dbReference type="Proteomes" id="UP000729402">
    <property type="component" value="Unassembled WGS sequence"/>
</dbReference>
<dbReference type="PROSITE" id="PS50828">
    <property type="entry name" value="SMR"/>
    <property type="match status" value="1"/>
</dbReference>
<evidence type="ECO:0000256" key="1">
    <source>
        <dbReference type="SAM" id="MobiDB-lite"/>
    </source>
</evidence>
<evidence type="ECO:0000313" key="4">
    <source>
        <dbReference type="Proteomes" id="UP000729402"/>
    </source>
</evidence>
<organism evidence="3 4">
    <name type="scientific">Zizania palustris</name>
    <name type="common">Northern wild rice</name>
    <dbReference type="NCBI Taxonomy" id="103762"/>
    <lineage>
        <taxon>Eukaryota</taxon>
        <taxon>Viridiplantae</taxon>
        <taxon>Streptophyta</taxon>
        <taxon>Embryophyta</taxon>
        <taxon>Tracheophyta</taxon>
        <taxon>Spermatophyta</taxon>
        <taxon>Magnoliopsida</taxon>
        <taxon>Liliopsida</taxon>
        <taxon>Poales</taxon>
        <taxon>Poaceae</taxon>
        <taxon>BOP clade</taxon>
        <taxon>Oryzoideae</taxon>
        <taxon>Oryzeae</taxon>
        <taxon>Zizaniinae</taxon>
        <taxon>Zizania</taxon>
    </lineage>
</organism>
<proteinExistence type="predicted"/>
<evidence type="ECO:0000259" key="2">
    <source>
        <dbReference type="PROSITE" id="PS50828"/>
    </source>
</evidence>
<name>A0A8J5TDA7_ZIZPA</name>
<keyword evidence="4" id="KW-1185">Reference proteome</keyword>
<accession>A0A8J5TDA7</accession>
<reference evidence="3" key="2">
    <citation type="submission" date="2021-02" db="EMBL/GenBank/DDBJ databases">
        <authorList>
            <person name="Kimball J.A."/>
            <person name="Haas M.W."/>
            <person name="Macchietto M."/>
            <person name="Kono T."/>
            <person name="Duquette J."/>
            <person name="Shao M."/>
        </authorList>
    </citation>
    <scope>NUCLEOTIDE SEQUENCE</scope>
    <source>
        <tissue evidence="3">Fresh leaf tissue</tissue>
    </source>
</reference>
<dbReference type="InterPro" id="IPR053242">
    <property type="entry name" value="PAM2-like_domain"/>
</dbReference>
<reference evidence="3" key="1">
    <citation type="journal article" date="2021" name="bioRxiv">
        <title>Whole Genome Assembly and Annotation of Northern Wild Rice, Zizania palustris L., Supports a Whole Genome Duplication in the Zizania Genus.</title>
        <authorList>
            <person name="Haas M."/>
            <person name="Kono T."/>
            <person name="Macchietto M."/>
            <person name="Millas R."/>
            <person name="McGilp L."/>
            <person name="Shao M."/>
            <person name="Duquette J."/>
            <person name="Hirsch C.N."/>
            <person name="Kimball J."/>
        </authorList>
    </citation>
    <scope>NUCLEOTIDE SEQUENCE</scope>
    <source>
        <tissue evidence="3">Fresh leaf tissue</tissue>
    </source>
</reference>
<feature type="region of interest" description="Disordered" evidence="1">
    <location>
        <begin position="52"/>
        <end position="74"/>
    </location>
</feature>
<comment type="caution">
    <text evidence="3">The sequence shown here is derived from an EMBL/GenBank/DDBJ whole genome shotgun (WGS) entry which is preliminary data.</text>
</comment>
<dbReference type="CDD" id="cd14371">
    <property type="entry name" value="CUE_CID7_like"/>
    <property type="match status" value="1"/>
</dbReference>
<evidence type="ECO:0000313" key="3">
    <source>
        <dbReference type="EMBL" id="KAG8072636.1"/>
    </source>
</evidence>
<gene>
    <name evidence="3" type="ORF">GUJ93_ZPchr0006g44691</name>
</gene>
<dbReference type="PANTHER" id="PTHR46651:SF1">
    <property type="entry name" value="SMALL MUTS RELATED FAMILY PROTEIN"/>
    <property type="match status" value="1"/>
</dbReference>
<feature type="domain" description="Smr" evidence="2">
    <location>
        <begin position="432"/>
        <end position="513"/>
    </location>
</feature>
<protein>
    <recommendedName>
        <fullName evidence="2">Smr domain-containing protein</fullName>
    </recommendedName>
</protein>
<dbReference type="EMBL" id="JAAALK010000283">
    <property type="protein sequence ID" value="KAG8072635.1"/>
    <property type="molecule type" value="Genomic_DNA"/>
</dbReference>
<dbReference type="PANTHER" id="PTHR46651">
    <property type="entry name" value="POLYADENYLATE-BINDING PROTEIN-INTERACTING PROTEIN 7"/>
    <property type="match status" value="1"/>
</dbReference>
<dbReference type="Pfam" id="PF07145">
    <property type="entry name" value="PAM2"/>
    <property type="match status" value="1"/>
</dbReference>
<dbReference type="InterPro" id="IPR009818">
    <property type="entry name" value="PAM2_motif"/>
</dbReference>
<dbReference type="OrthoDB" id="3231855at2759"/>
<dbReference type="InterPro" id="IPR013899">
    <property type="entry name" value="DUF1771"/>
</dbReference>